<feature type="chain" id="PRO_5031607624" description="Peptidyl-prolyl cis-trans isomerase" evidence="3">
    <location>
        <begin position="23"/>
        <end position="203"/>
    </location>
</feature>
<name>A0A7S0RCN0_9CHLO</name>
<dbReference type="InterPro" id="IPR002130">
    <property type="entry name" value="Cyclophilin-type_PPIase_dom"/>
</dbReference>
<evidence type="ECO:0000256" key="3">
    <source>
        <dbReference type="RuleBase" id="RU363019"/>
    </source>
</evidence>
<comment type="catalytic activity">
    <reaction evidence="3">
        <text>[protein]-peptidylproline (omega=180) = [protein]-peptidylproline (omega=0)</text>
        <dbReference type="Rhea" id="RHEA:16237"/>
        <dbReference type="Rhea" id="RHEA-COMP:10747"/>
        <dbReference type="Rhea" id="RHEA-COMP:10748"/>
        <dbReference type="ChEBI" id="CHEBI:83833"/>
        <dbReference type="ChEBI" id="CHEBI:83834"/>
        <dbReference type="EC" id="5.2.1.8"/>
    </reaction>
</comment>
<comment type="similarity">
    <text evidence="3">Belongs to the cyclophilin-type PPIase family.</text>
</comment>
<sequence>MLGNRLVAVFALCALAVSSAAAEDVFKVSFEIVLSPGNYGTFTVEVHPEWAPIGAARFKELVEDEFFTATRFFRVVPGFVVQWGISGTPSVAAKWEDMKMKDEPVKQSNTKGTIAFAKSGPNTRTTQMFINFGDNSNLDKMGFPPFGRVIEGMDIVEAIYSGYGESPNQHQITTEGNKYLKANFPKLSYIKDVSIVDDVTAEL</sequence>
<keyword evidence="1 3" id="KW-0697">Rotamase</keyword>
<keyword evidence="3" id="KW-0732">Signal</keyword>
<dbReference type="PRINTS" id="PR00153">
    <property type="entry name" value="CSAPPISMRASE"/>
</dbReference>
<evidence type="ECO:0000259" key="4">
    <source>
        <dbReference type="PROSITE" id="PS50072"/>
    </source>
</evidence>
<dbReference type="CDD" id="cd00317">
    <property type="entry name" value="cyclophilin"/>
    <property type="match status" value="1"/>
</dbReference>
<feature type="domain" description="PPIase cyclophilin-type" evidence="4">
    <location>
        <begin position="29"/>
        <end position="159"/>
    </location>
</feature>
<accession>A0A7S0RCN0</accession>
<keyword evidence="2 3" id="KW-0413">Isomerase</keyword>
<evidence type="ECO:0000313" key="5">
    <source>
        <dbReference type="EMBL" id="CAD8673788.1"/>
    </source>
</evidence>
<reference evidence="5" key="1">
    <citation type="submission" date="2021-01" db="EMBL/GenBank/DDBJ databases">
        <authorList>
            <person name="Corre E."/>
            <person name="Pelletier E."/>
            <person name="Niang G."/>
            <person name="Scheremetjew M."/>
            <person name="Finn R."/>
            <person name="Kale V."/>
            <person name="Holt S."/>
            <person name="Cochrane G."/>
            <person name="Meng A."/>
            <person name="Brown T."/>
            <person name="Cohen L."/>
        </authorList>
    </citation>
    <scope>NUCLEOTIDE SEQUENCE</scope>
    <source>
        <strain evidence="5">CCMP722</strain>
    </source>
</reference>
<comment type="function">
    <text evidence="3">PPIases accelerate the folding of proteins. It catalyzes the cis-trans isomerization of proline imidic peptide bonds in oligopeptides.</text>
</comment>
<dbReference type="InterPro" id="IPR044665">
    <property type="entry name" value="E_coli_cyclophilin_A-like"/>
</dbReference>
<dbReference type="Pfam" id="PF00160">
    <property type="entry name" value="Pro_isomerase"/>
    <property type="match status" value="1"/>
</dbReference>
<protein>
    <recommendedName>
        <fullName evidence="3">Peptidyl-prolyl cis-trans isomerase</fullName>
        <shortName evidence="3">PPIase</shortName>
        <ecNumber evidence="3">5.2.1.8</ecNumber>
    </recommendedName>
</protein>
<dbReference type="EMBL" id="HBFA01023465">
    <property type="protein sequence ID" value="CAD8673788.1"/>
    <property type="molecule type" value="Transcribed_RNA"/>
</dbReference>
<dbReference type="InterPro" id="IPR029000">
    <property type="entry name" value="Cyclophilin-like_dom_sf"/>
</dbReference>
<evidence type="ECO:0000256" key="1">
    <source>
        <dbReference type="ARBA" id="ARBA00023110"/>
    </source>
</evidence>
<dbReference type="AlphaFoldDB" id="A0A7S0RCN0"/>
<dbReference type="GO" id="GO:0003755">
    <property type="term" value="F:peptidyl-prolyl cis-trans isomerase activity"/>
    <property type="evidence" value="ECO:0007669"/>
    <property type="project" value="UniProtKB-UniRule"/>
</dbReference>
<evidence type="ECO:0000256" key="2">
    <source>
        <dbReference type="ARBA" id="ARBA00023235"/>
    </source>
</evidence>
<dbReference type="EC" id="5.2.1.8" evidence="3"/>
<dbReference type="SUPFAM" id="SSF50891">
    <property type="entry name" value="Cyclophilin-like"/>
    <property type="match status" value="1"/>
</dbReference>
<organism evidence="5">
    <name type="scientific">Pyramimonas obovata</name>
    <dbReference type="NCBI Taxonomy" id="1411642"/>
    <lineage>
        <taxon>Eukaryota</taxon>
        <taxon>Viridiplantae</taxon>
        <taxon>Chlorophyta</taxon>
        <taxon>Pyramimonadophyceae</taxon>
        <taxon>Pyramimonadales</taxon>
        <taxon>Pyramimonadaceae</taxon>
        <taxon>Pyramimonas</taxon>
        <taxon>Pyramimonas incertae sedis</taxon>
    </lineage>
</organism>
<gene>
    <name evidence="5" type="ORF">POBO1169_LOCUS11946</name>
</gene>
<dbReference type="PANTHER" id="PTHR43246">
    <property type="entry name" value="PEPTIDYL-PROLYL CIS-TRANS ISOMERASE CYP38, CHLOROPLASTIC"/>
    <property type="match status" value="1"/>
</dbReference>
<proteinExistence type="inferred from homology"/>
<dbReference type="PROSITE" id="PS50072">
    <property type="entry name" value="CSA_PPIASE_2"/>
    <property type="match status" value="1"/>
</dbReference>
<dbReference type="Gene3D" id="2.40.100.10">
    <property type="entry name" value="Cyclophilin-like"/>
    <property type="match status" value="1"/>
</dbReference>
<feature type="signal peptide" evidence="3">
    <location>
        <begin position="1"/>
        <end position="22"/>
    </location>
</feature>